<dbReference type="PANTHER" id="PTHR32305">
    <property type="match status" value="1"/>
</dbReference>
<reference evidence="2" key="2">
    <citation type="submission" date="2024-05" db="EMBL/GenBank/DDBJ databases">
        <authorList>
            <person name="Mellies J."/>
            <person name="Newton I."/>
        </authorList>
    </citation>
    <scope>NUCLEOTIDE SEQUENCE</scope>
    <source>
        <strain evidence="2">13.2</strain>
    </source>
</reference>
<evidence type="ECO:0000256" key="1">
    <source>
        <dbReference type="SAM" id="MobiDB-lite"/>
    </source>
</evidence>
<dbReference type="Gene3D" id="2.180.10.10">
    <property type="entry name" value="RHS repeat-associated core"/>
    <property type="match status" value="1"/>
</dbReference>
<dbReference type="PANTHER" id="PTHR32305:SF15">
    <property type="entry name" value="PROTEIN RHSA-RELATED"/>
    <property type="match status" value="1"/>
</dbReference>
<dbReference type="InterPro" id="IPR022385">
    <property type="entry name" value="Rhs_assc_core"/>
</dbReference>
<dbReference type="InterPro" id="IPR050708">
    <property type="entry name" value="T6SS_VgrG/RHS"/>
</dbReference>
<name>A0AAU7BD43_9PSED</name>
<reference evidence="2" key="1">
    <citation type="journal article" date="2019" name="Microbiol. Resour. Announc.">
        <title>Draft Genome Sequences of Five Environmental Bacterial Isolates That Degrade Polyethylene Terephthalate Plastic.</title>
        <authorList>
            <person name="Leon-Zayas R."/>
            <person name="Roberts C."/>
            <person name="Vague M."/>
            <person name="Mellies J.L."/>
        </authorList>
    </citation>
    <scope>NUCLEOTIDE SEQUENCE</scope>
    <source>
        <strain evidence="2">13.2</strain>
    </source>
</reference>
<feature type="compositionally biased region" description="Polar residues" evidence="1">
    <location>
        <begin position="290"/>
        <end position="306"/>
    </location>
</feature>
<dbReference type="AlphaFoldDB" id="A0AAU7BD43"/>
<protein>
    <submittedName>
        <fullName evidence="2">RHS repeat-associated core domain-containing protein</fullName>
    </submittedName>
</protein>
<accession>A0AAU7BD43</accession>
<dbReference type="EMBL" id="CP157179">
    <property type="protein sequence ID" value="XBG30457.1"/>
    <property type="molecule type" value="Genomic_DNA"/>
</dbReference>
<feature type="region of interest" description="Disordered" evidence="1">
    <location>
        <begin position="287"/>
        <end position="319"/>
    </location>
</feature>
<dbReference type="NCBIfam" id="TIGR03696">
    <property type="entry name" value="Rhs_assc_core"/>
    <property type="match status" value="1"/>
</dbReference>
<sequence>MSNETIAQAASCTNEQPRITEDGITFFYKNRNLASFISTNYSGRIVAEQNIKLAQLDQAQTAKIMSVDRANSVLGIGHGSMKYLPYGYIESDSLSTLLAFSGQRFDRVLQGYVLGNGYRTYNPRLRRFTSPDTLSPFEVGGLNPYAYCLNDPINNIDPSGHKAFNLSKSFKNLFGRKAKKIERINNYNKSATDFNNERKEMGLLDPFDEEGNLDIYRLYRNRNLINKMPSKPSQTLSGKDKAYAAKHEKTLEDISNDQIPYLKQSKDLIKEHSIELDKIAKDVEYWKPSQGAQQNRNIRSTASTPSHFWFNSKRTDKYD</sequence>
<evidence type="ECO:0000313" key="2">
    <source>
        <dbReference type="EMBL" id="XBG30457.1"/>
    </source>
</evidence>
<gene>
    <name evidence="2" type="ORF">ABH853_17065</name>
</gene>
<proteinExistence type="predicted"/>
<organism evidence="2">
    <name type="scientific">Pseudomonas sp. 13.2</name>
    <dbReference type="NCBI Taxonomy" id="3144665"/>
    <lineage>
        <taxon>Bacteria</taxon>
        <taxon>Pseudomonadati</taxon>
        <taxon>Pseudomonadota</taxon>
        <taxon>Gammaproteobacteria</taxon>
        <taxon>Pseudomonadales</taxon>
        <taxon>Pseudomonadaceae</taxon>
        <taxon>Pseudomonas</taxon>
    </lineage>
</organism>